<dbReference type="OrthoDB" id="5243608at2"/>
<organism evidence="1 2">
    <name type="scientific">Nakamurella antarctica</name>
    <dbReference type="NCBI Taxonomy" id="1902245"/>
    <lineage>
        <taxon>Bacteria</taxon>
        <taxon>Bacillati</taxon>
        <taxon>Actinomycetota</taxon>
        <taxon>Actinomycetes</taxon>
        <taxon>Nakamurellales</taxon>
        <taxon>Nakamurellaceae</taxon>
        <taxon>Nakamurella</taxon>
    </lineage>
</organism>
<dbReference type="SUPFAM" id="SSF55681">
    <property type="entry name" value="Class II aaRS and biotin synthetases"/>
    <property type="match status" value="1"/>
</dbReference>
<sequence length="91" mass="9682">MVRRGWLFGAVIVVSDSARVRGVLEGVYSALGTGWNPETVGAITDLVSSVTTDQVAQAVLDAYADRFDLVPNEWPAAVLAGARDRVADHVL</sequence>
<gene>
    <name evidence="1" type="ORF">EH165_01285</name>
</gene>
<dbReference type="Proteomes" id="UP000268084">
    <property type="component" value="Chromosome"/>
</dbReference>
<evidence type="ECO:0000313" key="2">
    <source>
        <dbReference type="Proteomes" id="UP000268084"/>
    </source>
</evidence>
<evidence type="ECO:0000313" key="1">
    <source>
        <dbReference type="EMBL" id="AZI57002.1"/>
    </source>
</evidence>
<dbReference type="KEGG" id="nak:EH165_01285"/>
<proteinExistence type="predicted"/>
<protein>
    <submittedName>
        <fullName evidence="1">Uncharacterized protein</fullName>
    </submittedName>
</protein>
<dbReference type="EMBL" id="CP034170">
    <property type="protein sequence ID" value="AZI57002.1"/>
    <property type="molecule type" value="Genomic_DNA"/>
</dbReference>
<accession>A0A3G8ZHZ2</accession>
<name>A0A3G8ZHZ2_9ACTN</name>
<reference evidence="1 2" key="1">
    <citation type="submission" date="2018-11" db="EMBL/GenBank/DDBJ databases">
        <authorList>
            <person name="Da X."/>
        </authorList>
    </citation>
    <scope>NUCLEOTIDE SEQUENCE [LARGE SCALE GENOMIC DNA]</scope>
    <source>
        <strain evidence="1 2">S14-144</strain>
    </source>
</reference>
<reference evidence="1 2" key="2">
    <citation type="submission" date="2018-12" db="EMBL/GenBank/DDBJ databases">
        <title>Nakamurella antarcticus sp. nov., isolated from Antarctica South Shetland Islands soil.</title>
        <authorList>
            <person name="Peng F."/>
        </authorList>
    </citation>
    <scope>NUCLEOTIDE SEQUENCE [LARGE SCALE GENOMIC DNA]</scope>
    <source>
        <strain evidence="1 2">S14-144</strain>
    </source>
</reference>
<dbReference type="InterPro" id="IPR045864">
    <property type="entry name" value="aa-tRNA-synth_II/BPL/LPL"/>
</dbReference>
<dbReference type="AlphaFoldDB" id="A0A3G8ZHZ2"/>
<dbReference type="RefSeq" id="WP_124797687.1">
    <property type="nucleotide sequence ID" value="NZ_CP034170.1"/>
</dbReference>
<keyword evidence="2" id="KW-1185">Reference proteome</keyword>